<evidence type="ECO:0000256" key="6">
    <source>
        <dbReference type="ARBA" id="ARBA00022801"/>
    </source>
</evidence>
<accession>A0A9W7BET5</accession>
<evidence type="ECO:0000259" key="11">
    <source>
        <dbReference type="SMART" id="SM01264"/>
    </source>
</evidence>
<organism evidence="12 13">
    <name type="scientific">Triparma strigata</name>
    <dbReference type="NCBI Taxonomy" id="1606541"/>
    <lineage>
        <taxon>Eukaryota</taxon>
        <taxon>Sar</taxon>
        <taxon>Stramenopiles</taxon>
        <taxon>Ochrophyta</taxon>
        <taxon>Bolidophyceae</taxon>
        <taxon>Parmales</taxon>
        <taxon>Triparmaceae</taxon>
        <taxon>Triparma</taxon>
    </lineage>
</organism>
<keyword evidence="8" id="KW-0482">Metalloprotease</keyword>
<evidence type="ECO:0000256" key="4">
    <source>
        <dbReference type="ARBA" id="ARBA00022670"/>
    </source>
</evidence>
<dbReference type="Pfam" id="PF05193">
    <property type="entry name" value="Peptidase_M16_C"/>
    <property type="match status" value="1"/>
</dbReference>
<proteinExistence type="inferred from homology"/>
<evidence type="ECO:0000313" key="13">
    <source>
        <dbReference type="Proteomes" id="UP001165085"/>
    </source>
</evidence>
<dbReference type="InterPro" id="IPR013578">
    <property type="entry name" value="Peptidase_M16C_assoc"/>
</dbReference>
<keyword evidence="7" id="KW-0862">Zinc</keyword>
<keyword evidence="5" id="KW-0479">Metal-binding</keyword>
<dbReference type="GO" id="GO:0005739">
    <property type="term" value="C:mitochondrion"/>
    <property type="evidence" value="ECO:0007669"/>
    <property type="project" value="UniProtKB-SubCell"/>
</dbReference>
<keyword evidence="4" id="KW-0645">Protease</keyword>
<reference evidence="13" key="1">
    <citation type="journal article" date="2023" name="Commun. Biol.">
        <title>Genome analysis of Parmales, the sister group of diatoms, reveals the evolutionary specialization of diatoms from phago-mixotrophs to photoautotrophs.</title>
        <authorList>
            <person name="Ban H."/>
            <person name="Sato S."/>
            <person name="Yoshikawa S."/>
            <person name="Yamada K."/>
            <person name="Nakamura Y."/>
            <person name="Ichinomiya M."/>
            <person name="Sato N."/>
            <person name="Blanc-Mathieu R."/>
            <person name="Endo H."/>
            <person name="Kuwata A."/>
            <person name="Ogata H."/>
        </authorList>
    </citation>
    <scope>NUCLEOTIDE SEQUENCE [LARGE SCALE GENOMIC DNA]</scope>
    <source>
        <strain evidence="13">NIES 3701</strain>
    </source>
</reference>
<dbReference type="PANTHER" id="PTHR43016">
    <property type="entry name" value="PRESEQUENCE PROTEASE"/>
    <property type="match status" value="1"/>
</dbReference>
<comment type="caution">
    <text evidence="12">The sequence shown here is derived from an EMBL/GenBank/DDBJ whole genome shotgun (WGS) entry which is preliminary data.</text>
</comment>
<comment type="similarity">
    <text evidence="3">Belongs to the peptidase M16 family. PreP subfamily.</text>
</comment>
<evidence type="ECO:0000256" key="7">
    <source>
        <dbReference type="ARBA" id="ARBA00022833"/>
    </source>
</evidence>
<dbReference type="FunFam" id="3.30.830.10:FF:000009">
    <property type="entry name" value="Presequence protease, mitochondrial"/>
    <property type="match status" value="1"/>
</dbReference>
<feature type="coiled-coil region" evidence="10">
    <location>
        <begin position="531"/>
        <end position="576"/>
    </location>
</feature>
<keyword evidence="10" id="KW-0175">Coiled coil</keyword>
<dbReference type="Pfam" id="PF00675">
    <property type="entry name" value="Peptidase_M16"/>
    <property type="match status" value="1"/>
</dbReference>
<dbReference type="Gene3D" id="3.30.830.10">
    <property type="entry name" value="Metalloenzyme, LuxS/M16 peptidase-like"/>
    <property type="match status" value="4"/>
</dbReference>
<dbReference type="InterPro" id="IPR055130">
    <property type="entry name" value="PreP_C"/>
</dbReference>
<dbReference type="GO" id="GO:0004222">
    <property type="term" value="F:metalloendopeptidase activity"/>
    <property type="evidence" value="ECO:0007669"/>
    <property type="project" value="TreeGrafter"/>
</dbReference>
<dbReference type="GO" id="GO:0016485">
    <property type="term" value="P:protein processing"/>
    <property type="evidence" value="ECO:0007669"/>
    <property type="project" value="TreeGrafter"/>
</dbReference>
<evidence type="ECO:0000256" key="3">
    <source>
        <dbReference type="ARBA" id="ARBA00007575"/>
    </source>
</evidence>
<dbReference type="Proteomes" id="UP001165085">
    <property type="component" value="Unassembled WGS sequence"/>
</dbReference>
<evidence type="ECO:0000256" key="5">
    <source>
        <dbReference type="ARBA" id="ARBA00022723"/>
    </source>
</evidence>
<evidence type="ECO:0000256" key="1">
    <source>
        <dbReference type="ARBA" id="ARBA00001947"/>
    </source>
</evidence>
<gene>
    <name evidence="12" type="ORF">TrST_g7349</name>
</gene>
<dbReference type="AlphaFoldDB" id="A0A9W7BET5"/>
<dbReference type="FunFam" id="3.30.830.10:FF:000034">
    <property type="entry name" value="presequence protease 1, chloroplastic/mitochondrial"/>
    <property type="match status" value="1"/>
</dbReference>
<sequence length="1069" mass="117589">MMLTVLCSSFTFRTSARAGSTFIKAQGQTTSTQKNTLTRSLSSLSAATMPEQETCVSHPDFETVKTYMVKEYGCTGTLYKHKATSCEVLSLRSADTNKVFGITFTTPNPASTGVAHILEHSVLCGSRKYTTKEPFVELMRGSVNTFLNAFTYPDRTCYPVASQNTKDFKNLVNVYLDAVLFPRCVKDPNVHAQEGWHLEHENGELTYKGVVYNEMKGVYSSPDSLSSRESQRSLFPDNVYGTDSGGDPLDIPNLSFDNFRQFWEEKYNPGNAKVFFYGDDDESERLDLLTSYLNDYAAEYGAKPNTAKVEWQPKKFEEPVEVRSTFPVGETGGKDMVTVNWLLNDEPMSSVEGLKLNVLDHLLMGNTKSVLRKSLSDSGLGEDITGGGLSDELLQATFSVGMKGVGAPEDGSEENINKVLKTITTTLEEISARGFDEEDVKASMNAIEFQLREFNTGSFPKGLSLMLGSISGWIYGNDPVENLEFEVALSQLKAQLSERGGEVWKDAIKEYLINNTHKSIVIMKPDPELEKKVVEEEKSRLEQIKAGMTEDDIKEIERKMNELKQLQAKEDTAEDIATIPTLNKEDLETKVEEYPIEVIPDFDGSGVTVVENIMPSTSGVIYTNFGIDVSDVDLEDMPLLPLFCRILMETGAGQYDDVQLTRRINTYTGGVSASFLSTAVKEEGVSSDVVSDGSKMVSKIFIKGKATAENAGEMFDIMRLVLTESNLDSQDRIVEMLKEAKSRSEASVKGSGHSLVNTRIKARLSTGGALEEMIGGFTYLETLKGLLDMAENDFPKLKARLESMKSKILAKSKCRDGMVLNVVAEDRVREEADGAIKAFLNELPGDSSPTEKFQNFYTTDHPWAVEAKKKICDLKNEAFVVPTQVNYVGSGGRLYDEGESMPGAANVVARYLRTGYLWDTVRVIGGAYGGFCTLGASSGLFTFLSYRDPNLAVTLDAYDGAAAALLEQAENLTAEQLQTAVIGAVGDLDPALSPDQKGSTQFRRWLSGENAEDRQKQRDAILSTSKEDFIAFAKKLQGLKDLSTAVVTSAGMAEEAIKSGKEMDVIEVL</sequence>
<name>A0A9W7BET5_9STRA</name>
<dbReference type="GO" id="GO:0046872">
    <property type="term" value="F:metal ion binding"/>
    <property type="evidence" value="ECO:0007669"/>
    <property type="project" value="UniProtKB-KW"/>
</dbReference>
<dbReference type="Pfam" id="PF08367">
    <property type="entry name" value="M16C_assoc"/>
    <property type="match status" value="1"/>
</dbReference>
<evidence type="ECO:0000256" key="9">
    <source>
        <dbReference type="ARBA" id="ARBA00023128"/>
    </source>
</evidence>
<comment type="cofactor">
    <cofactor evidence="1">
        <name>Zn(2+)</name>
        <dbReference type="ChEBI" id="CHEBI:29105"/>
    </cofactor>
</comment>
<dbReference type="Pfam" id="PF22516">
    <property type="entry name" value="PreP_C"/>
    <property type="match status" value="1"/>
</dbReference>
<feature type="domain" description="Peptidase M16C associated" evidence="11">
    <location>
        <begin position="523"/>
        <end position="786"/>
    </location>
</feature>
<dbReference type="PANTHER" id="PTHR43016:SF13">
    <property type="entry name" value="PRESEQUENCE PROTEASE, MITOCHONDRIAL"/>
    <property type="match status" value="1"/>
</dbReference>
<keyword evidence="13" id="KW-1185">Reference proteome</keyword>
<evidence type="ECO:0000256" key="8">
    <source>
        <dbReference type="ARBA" id="ARBA00023049"/>
    </source>
</evidence>
<keyword evidence="9" id="KW-0496">Mitochondrion</keyword>
<dbReference type="SMART" id="SM01264">
    <property type="entry name" value="M16C_associated"/>
    <property type="match status" value="1"/>
</dbReference>
<keyword evidence="6" id="KW-0378">Hydrolase</keyword>
<evidence type="ECO:0000313" key="12">
    <source>
        <dbReference type="EMBL" id="GMH89459.1"/>
    </source>
</evidence>
<dbReference type="InterPro" id="IPR011765">
    <property type="entry name" value="Pept_M16_N"/>
</dbReference>
<dbReference type="OrthoDB" id="10250783at2759"/>
<dbReference type="InterPro" id="IPR011249">
    <property type="entry name" value="Metalloenz_LuxS/M16"/>
</dbReference>
<comment type="subcellular location">
    <subcellularLocation>
        <location evidence="2">Mitochondrion</location>
    </subcellularLocation>
</comment>
<evidence type="ECO:0000256" key="10">
    <source>
        <dbReference type="SAM" id="Coils"/>
    </source>
</evidence>
<dbReference type="InterPro" id="IPR007863">
    <property type="entry name" value="Peptidase_M16_C"/>
</dbReference>
<protein>
    <recommendedName>
        <fullName evidence="11">Peptidase M16C associated domain-containing protein</fullName>
    </recommendedName>
</protein>
<dbReference type="SUPFAM" id="SSF63411">
    <property type="entry name" value="LuxS/MPP-like metallohydrolase"/>
    <property type="match status" value="4"/>
</dbReference>
<dbReference type="EMBL" id="BRXY01000358">
    <property type="protein sequence ID" value="GMH89459.1"/>
    <property type="molecule type" value="Genomic_DNA"/>
</dbReference>
<evidence type="ECO:0000256" key="2">
    <source>
        <dbReference type="ARBA" id="ARBA00004173"/>
    </source>
</evidence>